<proteinExistence type="predicted"/>
<evidence type="ECO:0000313" key="1">
    <source>
        <dbReference type="EMBL" id="SVC92032.1"/>
    </source>
</evidence>
<dbReference type="Gene3D" id="2.120.10.30">
    <property type="entry name" value="TolB, C-terminal domain"/>
    <property type="match status" value="1"/>
</dbReference>
<feature type="non-terminal residue" evidence="1">
    <location>
        <position position="1"/>
    </location>
</feature>
<protein>
    <recommendedName>
        <fullName evidence="2">SMP-30/Gluconolactonase/LRE-like region domain-containing protein</fullName>
    </recommendedName>
</protein>
<dbReference type="EMBL" id="UINC01118718">
    <property type="protein sequence ID" value="SVC92032.1"/>
    <property type="molecule type" value="Genomic_DNA"/>
</dbReference>
<sequence>VSWTIHTISGTGEKGYTGDGGLATEAQLSEPFMCEFDAKDNLFIVEATNHCVRRIDAATGIITTVAGTGVPGYSGDGGPADQGTF</sequence>
<dbReference type="AlphaFoldDB" id="A0A382R4E8"/>
<organism evidence="1">
    <name type="scientific">marine metagenome</name>
    <dbReference type="NCBI Taxonomy" id="408172"/>
    <lineage>
        <taxon>unclassified sequences</taxon>
        <taxon>metagenomes</taxon>
        <taxon>ecological metagenomes</taxon>
    </lineage>
</organism>
<evidence type="ECO:0008006" key="2">
    <source>
        <dbReference type="Google" id="ProtNLM"/>
    </source>
</evidence>
<accession>A0A382R4E8</accession>
<feature type="non-terminal residue" evidence="1">
    <location>
        <position position="85"/>
    </location>
</feature>
<reference evidence="1" key="1">
    <citation type="submission" date="2018-05" db="EMBL/GenBank/DDBJ databases">
        <authorList>
            <person name="Lanie J.A."/>
            <person name="Ng W.-L."/>
            <person name="Kazmierczak K.M."/>
            <person name="Andrzejewski T.M."/>
            <person name="Davidsen T.M."/>
            <person name="Wayne K.J."/>
            <person name="Tettelin H."/>
            <person name="Glass J.I."/>
            <person name="Rusch D."/>
            <person name="Podicherti R."/>
            <person name="Tsui H.-C.T."/>
            <person name="Winkler M.E."/>
        </authorList>
    </citation>
    <scope>NUCLEOTIDE SEQUENCE</scope>
</reference>
<name>A0A382R4E8_9ZZZZ</name>
<dbReference type="InterPro" id="IPR011042">
    <property type="entry name" value="6-blade_b-propeller_TolB-like"/>
</dbReference>
<gene>
    <name evidence="1" type="ORF">METZ01_LOCUS344886</name>
</gene>
<dbReference type="SUPFAM" id="SSF101898">
    <property type="entry name" value="NHL repeat"/>
    <property type="match status" value="1"/>
</dbReference>